<sequence>MVGTGTVGEAIAHLIKGKKWLGTLTLADYSLDRARTVADAVGAGYKVAQVDAGNAAQLKELIASSKADLVLNAVDPRFVPAVFDAALEAGVHYIDMATSLSIPDAANPYTVPGLMLGAYQEERKKLWEDRGKLALVGMGMDPGLSNIFAAYAKKWTFDDISAVHVRDGGDLRIEGYPFATVFSLWTVIEECLNPPIVWRNGKIEVREPFSEPEDFVFPEGVGPVMCVNVEHEEVVQLPRSMKADVITFKYALGADFIETLQLLHRLGLDGKNPINVKGVQVAPRDVIGALSPDPSTLGKSMIGRAIVGTLVSGTKDGRPRETFHYQVCDAAETMGRYNLQPVAWQTGVMPVMAMELIAEGVWGGAGVKSPDMMDPDPFLDICEDYDVTVKLEHRLPGRSILPATEQPPVGAKSVTVKGSSSPTDTAYSAAATAALSAPVSYPETDAERQGRGGR</sequence>
<comment type="caution">
    <text evidence="4">The sequence shown here is derived from an EMBL/GenBank/DDBJ whole genome shotgun (WGS) entry which is preliminary data.</text>
</comment>
<gene>
    <name evidence="4" type="ORF">GM51_19540</name>
</gene>
<dbReference type="SUPFAM" id="SSF51735">
    <property type="entry name" value="NAD(P)-binding Rossmann-fold domains"/>
    <property type="match status" value="1"/>
</dbReference>
<evidence type="ECO:0000259" key="3">
    <source>
        <dbReference type="Pfam" id="PF16653"/>
    </source>
</evidence>
<dbReference type="InterPro" id="IPR032095">
    <property type="entry name" value="Sacchrp_dh-like_C"/>
</dbReference>
<feature type="domain" description="Saccharopine dehydrogenase-like C-terminal" evidence="3">
    <location>
        <begin position="139"/>
        <end position="381"/>
    </location>
</feature>
<dbReference type="InterPro" id="IPR005097">
    <property type="entry name" value="Sacchrp_dh_NADP-bd"/>
</dbReference>
<reference evidence="4" key="1">
    <citation type="submission" date="2014-06" db="EMBL/GenBank/DDBJ databases">
        <title>Key roles for freshwater Actinobacteria revealed by deep metagenomic sequencing.</title>
        <authorList>
            <person name="Ghai R."/>
            <person name="Mizuno C.M."/>
            <person name="Picazo A."/>
            <person name="Camacho A."/>
            <person name="Rodriguez-Valera F."/>
        </authorList>
    </citation>
    <scope>NUCLEOTIDE SEQUENCE</scope>
</reference>
<feature type="region of interest" description="Disordered" evidence="1">
    <location>
        <begin position="399"/>
        <end position="454"/>
    </location>
</feature>
<feature type="compositionally biased region" description="Low complexity" evidence="1">
    <location>
        <begin position="419"/>
        <end position="437"/>
    </location>
</feature>
<name>A0A094PP83_9ZZZZ</name>
<evidence type="ECO:0008006" key="5">
    <source>
        <dbReference type="Google" id="ProtNLM"/>
    </source>
</evidence>
<feature type="domain" description="Saccharopine dehydrogenase NADP binding" evidence="2">
    <location>
        <begin position="1"/>
        <end position="107"/>
    </location>
</feature>
<dbReference type="PANTHER" id="PTHR43796">
    <property type="entry name" value="CARBOXYNORSPERMIDINE SYNTHASE"/>
    <property type="match status" value="1"/>
</dbReference>
<evidence type="ECO:0000259" key="2">
    <source>
        <dbReference type="Pfam" id="PF03435"/>
    </source>
</evidence>
<dbReference type="Gene3D" id="3.40.50.720">
    <property type="entry name" value="NAD(P)-binding Rossmann-like Domain"/>
    <property type="match status" value="1"/>
</dbReference>
<dbReference type="PANTHER" id="PTHR43796:SF2">
    <property type="entry name" value="CARBOXYNORSPERMIDINE SYNTHASE"/>
    <property type="match status" value="1"/>
</dbReference>
<dbReference type="Gene3D" id="3.30.360.10">
    <property type="entry name" value="Dihydrodipicolinate Reductase, domain 2"/>
    <property type="match status" value="1"/>
</dbReference>
<dbReference type="AlphaFoldDB" id="A0A094PP83"/>
<evidence type="ECO:0000256" key="1">
    <source>
        <dbReference type="SAM" id="MobiDB-lite"/>
    </source>
</evidence>
<organism evidence="4">
    <name type="scientific">freshwater metagenome</name>
    <dbReference type="NCBI Taxonomy" id="449393"/>
    <lineage>
        <taxon>unclassified sequences</taxon>
        <taxon>metagenomes</taxon>
        <taxon>ecological metagenomes</taxon>
    </lineage>
</organism>
<evidence type="ECO:0000313" key="4">
    <source>
        <dbReference type="EMBL" id="KGA13535.1"/>
    </source>
</evidence>
<dbReference type="Pfam" id="PF03435">
    <property type="entry name" value="Sacchrp_dh_NADP"/>
    <property type="match status" value="1"/>
</dbReference>
<protein>
    <recommendedName>
        <fullName evidence="5">ATP-binding protein</fullName>
    </recommendedName>
</protein>
<proteinExistence type="predicted"/>
<dbReference type="EMBL" id="JNSL01000183">
    <property type="protein sequence ID" value="KGA13535.1"/>
    <property type="molecule type" value="Genomic_DNA"/>
</dbReference>
<dbReference type="InterPro" id="IPR036291">
    <property type="entry name" value="NAD(P)-bd_dom_sf"/>
</dbReference>
<accession>A0A094PP83</accession>
<feature type="compositionally biased region" description="Basic and acidic residues" evidence="1">
    <location>
        <begin position="445"/>
        <end position="454"/>
    </location>
</feature>
<dbReference type="Pfam" id="PF16653">
    <property type="entry name" value="Sacchrp_dh_C"/>
    <property type="match status" value="1"/>
</dbReference>